<feature type="region of interest" description="Disordered" evidence="6">
    <location>
        <begin position="1"/>
        <end position="65"/>
    </location>
</feature>
<dbReference type="SMART" id="SM00739">
    <property type="entry name" value="KOW"/>
    <property type="match status" value="5"/>
</dbReference>
<dbReference type="EMBL" id="KQ086176">
    <property type="protein sequence ID" value="KLO06865.1"/>
    <property type="molecule type" value="Genomic_DNA"/>
</dbReference>
<dbReference type="Gene3D" id="3.30.70.940">
    <property type="entry name" value="NusG, N-terminal domain"/>
    <property type="match status" value="1"/>
</dbReference>
<evidence type="ECO:0000256" key="5">
    <source>
        <dbReference type="ARBA" id="ARBA00031006"/>
    </source>
</evidence>
<name>A0A0H2R4Y6_9AGAM</name>
<dbReference type="Gene3D" id="2.30.30.30">
    <property type="match status" value="1"/>
</dbReference>
<feature type="compositionally biased region" description="Basic and acidic residues" evidence="6">
    <location>
        <begin position="1"/>
        <end position="12"/>
    </location>
</feature>
<dbReference type="OrthoDB" id="28901at2759"/>
<dbReference type="PANTHER" id="PTHR11125:SF7">
    <property type="entry name" value="TRANSCRIPTION ELONGATION FACTOR SPT5"/>
    <property type="match status" value="1"/>
</dbReference>
<dbReference type="InterPro" id="IPR005824">
    <property type="entry name" value="KOW"/>
</dbReference>
<accession>A0A0H2R4Y6</accession>
<feature type="domain" description="KOW" evidence="7">
    <location>
        <begin position="748"/>
        <end position="775"/>
    </location>
</feature>
<dbReference type="Proteomes" id="UP000053477">
    <property type="component" value="Unassembled WGS sequence"/>
</dbReference>
<dbReference type="GO" id="GO:0032784">
    <property type="term" value="P:regulation of DNA-templated transcription elongation"/>
    <property type="evidence" value="ECO:0007669"/>
    <property type="project" value="InterPro"/>
</dbReference>
<evidence type="ECO:0000313" key="8">
    <source>
        <dbReference type="EMBL" id="KLO06865.1"/>
    </source>
</evidence>
<dbReference type="GO" id="GO:0006368">
    <property type="term" value="P:transcription elongation by RNA polymerase II"/>
    <property type="evidence" value="ECO:0007669"/>
    <property type="project" value="TreeGrafter"/>
</dbReference>
<organism evidence="8 9">
    <name type="scientific">Schizopora paradoxa</name>
    <dbReference type="NCBI Taxonomy" id="27342"/>
    <lineage>
        <taxon>Eukaryota</taxon>
        <taxon>Fungi</taxon>
        <taxon>Dikarya</taxon>
        <taxon>Basidiomycota</taxon>
        <taxon>Agaricomycotina</taxon>
        <taxon>Agaricomycetes</taxon>
        <taxon>Hymenochaetales</taxon>
        <taxon>Schizoporaceae</taxon>
        <taxon>Schizopora</taxon>
    </lineage>
</organism>
<dbReference type="InterPro" id="IPR039659">
    <property type="entry name" value="SPT5"/>
</dbReference>
<keyword evidence="2" id="KW-0804">Transcription</keyword>
<evidence type="ECO:0000256" key="3">
    <source>
        <dbReference type="ARBA" id="ARBA00024691"/>
    </source>
</evidence>
<feature type="domain" description="KOW" evidence="7">
    <location>
        <begin position="212"/>
        <end position="239"/>
    </location>
</feature>
<dbReference type="InParanoid" id="A0A0H2R4Y6"/>
<dbReference type="SUPFAM" id="SSF50104">
    <property type="entry name" value="Translation proteins SH3-like domain"/>
    <property type="match status" value="1"/>
</dbReference>
<dbReference type="GO" id="GO:0032044">
    <property type="term" value="C:DSIF complex"/>
    <property type="evidence" value="ECO:0007669"/>
    <property type="project" value="TreeGrafter"/>
</dbReference>
<comment type="function">
    <text evidence="3">The SPT4-SPT5 complex mediates both activation and inhibition of transcription elongation, and plays a role in pre-mRNA processing. This complex seems to be important for the stability of the RNA polymerase II elongation machinery on the chromatin template but not for the inherent ability of this machinery to translocate down the gene.</text>
</comment>
<evidence type="ECO:0000256" key="1">
    <source>
        <dbReference type="ARBA" id="ARBA00006956"/>
    </source>
</evidence>
<gene>
    <name evidence="8" type="ORF">SCHPADRAFT_895090</name>
</gene>
<feature type="region of interest" description="Disordered" evidence="6">
    <location>
        <begin position="883"/>
        <end position="909"/>
    </location>
</feature>
<proteinExistence type="inferred from homology"/>
<dbReference type="GO" id="GO:0006357">
    <property type="term" value="P:regulation of transcription by RNA polymerase II"/>
    <property type="evidence" value="ECO:0007669"/>
    <property type="project" value="InterPro"/>
</dbReference>
<evidence type="ECO:0000259" key="7">
    <source>
        <dbReference type="SMART" id="SM00739"/>
    </source>
</evidence>
<dbReference type="InterPro" id="IPR014722">
    <property type="entry name" value="Rib_uL2_dom2"/>
</dbReference>
<feature type="domain" description="KOW" evidence="7">
    <location>
        <begin position="373"/>
        <end position="400"/>
    </location>
</feature>
<reference evidence="8 9" key="1">
    <citation type="submission" date="2015-04" db="EMBL/GenBank/DDBJ databases">
        <title>Complete genome sequence of Schizopora paradoxa KUC8140, a cosmopolitan wood degrader in East Asia.</title>
        <authorList>
            <consortium name="DOE Joint Genome Institute"/>
            <person name="Min B."/>
            <person name="Park H."/>
            <person name="Jang Y."/>
            <person name="Kim J.-J."/>
            <person name="Kim K.H."/>
            <person name="Pangilinan J."/>
            <person name="Lipzen A."/>
            <person name="Riley R."/>
            <person name="Grigoriev I.V."/>
            <person name="Spatafora J.W."/>
            <person name="Choi I.-G."/>
        </authorList>
    </citation>
    <scope>NUCLEOTIDE SEQUENCE [LARGE SCALE GENOMIC DNA]</scope>
    <source>
        <strain evidence="8 9">KUC8140</strain>
    </source>
</reference>
<feature type="compositionally biased region" description="Basic and acidic residues" evidence="6">
    <location>
        <begin position="883"/>
        <end position="896"/>
    </location>
</feature>
<protein>
    <recommendedName>
        <fullName evidence="4">Chromatin elongation factor SPT5</fullName>
    </recommendedName>
    <alternativeName>
        <fullName evidence="5">Chromatin elongation factor spt5</fullName>
    </alternativeName>
</protein>
<feature type="domain" description="KOW" evidence="7">
    <location>
        <begin position="505"/>
        <end position="532"/>
    </location>
</feature>
<dbReference type="InterPro" id="IPR036735">
    <property type="entry name" value="NGN_dom_sf"/>
</dbReference>
<evidence type="ECO:0000313" key="9">
    <source>
        <dbReference type="Proteomes" id="UP000053477"/>
    </source>
</evidence>
<feature type="region of interest" description="Disordered" evidence="6">
    <location>
        <begin position="267"/>
        <end position="289"/>
    </location>
</feature>
<keyword evidence="9" id="KW-1185">Reference proteome</keyword>
<dbReference type="AlphaFoldDB" id="A0A0H2R4Y6"/>
<dbReference type="Pfam" id="PF03439">
    <property type="entry name" value="Spt5-NGN"/>
    <property type="match status" value="1"/>
</dbReference>
<dbReference type="STRING" id="27342.A0A0H2R4Y6"/>
<comment type="similarity">
    <text evidence="1">Belongs to the SPT5 family.</text>
</comment>
<evidence type="ECO:0000256" key="6">
    <source>
        <dbReference type="SAM" id="MobiDB-lite"/>
    </source>
</evidence>
<dbReference type="GO" id="GO:0003729">
    <property type="term" value="F:mRNA binding"/>
    <property type="evidence" value="ECO:0007669"/>
    <property type="project" value="TreeGrafter"/>
</dbReference>
<dbReference type="PANTHER" id="PTHR11125">
    <property type="entry name" value="SUPPRESSOR OF TY 5"/>
    <property type="match status" value="1"/>
</dbReference>
<feature type="domain" description="KOW" evidence="7">
    <location>
        <begin position="432"/>
        <end position="459"/>
    </location>
</feature>
<evidence type="ECO:0000256" key="2">
    <source>
        <dbReference type="ARBA" id="ARBA00023163"/>
    </source>
</evidence>
<evidence type="ECO:0000256" key="4">
    <source>
        <dbReference type="ARBA" id="ARBA00029865"/>
    </source>
</evidence>
<dbReference type="InterPro" id="IPR005100">
    <property type="entry name" value="NGN-domain"/>
</dbReference>
<sequence>MADRPVDPRSFLDDIAGVDDGEESQSSSDELDFWDRDNGEAVTETPSSSRTRYREVDNADATSSDFGERAEELAARFRERERLARSRARNVLAVSTQEQPYTAGPSNLSGFHPTDKDAGVFGLFCKKGVEEILVLQFTRKILDVENNEGAYRDIRAVFYIPISPGRIYFEASRALAVETVAATMLDVYYKSIFVVSLEDRVALLAGRSSSRLFEVGERVRIRNGVYEGDIGIVHSIIGAHDEIVVKVKSRNKHHALTVVERTVPDELGNDGASRSSDTTTRKRKRANTKRLEPYLLPRHPHKAELLDGRRVAVNEDGFKFSGEMYTNDGYLLLHYRCDRLKRISGGTCESSSLADAQASEVLDGLSVLSTPSFFNVGDHVLVSKGSGVGSIGTINKLSLDIALIVLDEDGESRAPGLQSVSTEAPLSDLTRLFELGELVEVQSGVHKGRSGQVAEFDVDKQFMRIADLRKNEVIEVSSKDVDTVQSKDAERQVLVRSERRRDVTSLELGCNVVIQKGRHEGKQGTVSCLKRNVVIVSEDVTGCQFIVSREFVKPLSVKQQVPHSLEVWRRDAFKALAISIGMELDLFSVMRDGEEYVSSRINKFPPDYKEPVPHTLMHDRHKRIQNFWNFVKIHGIRTSDMIEVARYKAASGQEPEGQVQKPFEDDVYAFWSFADDVFIDLNNEASRDLRESHGKDLIETPAQEQQRWECCFTELARRLKITIKYVGLPLDYEDVSQTHVCTIEHEREGFEGQEVYIWGGSYKGRFGRVKQMNGTRCKLQLESVVFGVNTIVVDSDRLIAKCGCTLGNGRRRPKWSFDLKSVISLFDRTLKVDDPRARTPELERDTTPEAEFHDPASHGMWLFHPRIAELRKTHAFHVKIDSHPDSEVSGRREGKVLSDPNGPMHPLPMSFSPNVMVRYEIKKKDEVRMELLPVHTLSAAGPKPKRRHAVISGDQIGDVVVYVRSAGDNSAQILEAGSTEITYIAKSEICLLDESGHALHLRSFEVLCSPKLMAERPRVAVRFESPHLHSVVQTRRGKIIHSMAGEMAVSFLRFSNKFEVVIQSIGANGVPEELRILGSRDWVAALDNRTELFIIIDRERHEKLFIRFDEEDLTHGCLRHFEHIQKPFRQGDEMSDDDEVFGG</sequence>
<dbReference type="InterPro" id="IPR008991">
    <property type="entry name" value="Translation_prot_SH3-like_sf"/>
</dbReference>